<dbReference type="GO" id="GO:0036297">
    <property type="term" value="P:interstrand cross-link repair"/>
    <property type="evidence" value="ECO:0007669"/>
    <property type="project" value="InterPro"/>
</dbReference>
<dbReference type="InterPro" id="IPR026985">
    <property type="entry name" value="FAAP24"/>
</dbReference>
<dbReference type="InterPro" id="IPR040646">
    <property type="entry name" value="PND"/>
</dbReference>
<reference evidence="5" key="1">
    <citation type="journal article" date="2021" name="Genome Biol. Evol.">
        <title>A High-Quality Reference Genome for a Parasitic Bivalve with Doubly Uniparental Inheritance (Bivalvia: Unionida).</title>
        <authorList>
            <person name="Smith C.H."/>
        </authorList>
    </citation>
    <scope>NUCLEOTIDE SEQUENCE</scope>
    <source>
        <strain evidence="5">CHS0354</strain>
    </source>
</reference>
<dbReference type="GO" id="GO:0003682">
    <property type="term" value="F:chromatin binding"/>
    <property type="evidence" value="ECO:0007669"/>
    <property type="project" value="TreeGrafter"/>
</dbReference>
<organism evidence="5 6">
    <name type="scientific">Potamilus streckersoni</name>
    <dbReference type="NCBI Taxonomy" id="2493646"/>
    <lineage>
        <taxon>Eukaryota</taxon>
        <taxon>Metazoa</taxon>
        <taxon>Spiralia</taxon>
        <taxon>Lophotrochozoa</taxon>
        <taxon>Mollusca</taxon>
        <taxon>Bivalvia</taxon>
        <taxon>Autobranchia</taxon>
        <taxon>Heteroconchia</taxon>
        <taxon>Palaeoheterodonta</taxon>
        <taxon>Unionida</taxon>
        <taxon>Unionoidea</taxon>
        <taxon>Unionidae</taxon>
        <taxon>Ambleminae</taxon>
        <taxon>Lampsilini</taxon>
        <taxon>Potamilus</taxon>
    </lineage>
</organism>
<keyword evidence="1" id="KW-0227">DNA damage</keyword>
<dbReference type="PANTHER" id="PTHR31786">
    <property type="entry name" value="FANCONI ANEMIA CORE COMPLEX-ASSOCIATED PROTEIN 24"/>
    <property type="match status" value="1"/>
</dbReference>
<gene>
    <name evidence="5" type="ORF">CHS0354_001013</name>
</gene>
<feature type="domain" description="Fanconi anemia core complex-associated protein 24 pseudonuclease" evidence="4">
    <location>
        <begin position="20"/>
        <end position="142"/>
    </location>
</feature>
<dbReference type="Proteomes" id="UP001195483">
    <property type="component" value="Unassembled WGS sequence"/>
</dbReference>
<dbReference type="SUPFAM" id="SSF47781">
    <property type="entry name" value="RuvA domain 2-like"/>
    <property type="match status" value="1"/>
</dbReference>
<accession>A0AAE0RVK2</accession>
<dbReference type="InterPro" id="IPR041663">
    <property type="entry name" value="DisA/LigA_HHH"/>
</dbReference>
<dbReference type="EMBL" id="JAEAOA010000109">
    <property type="protein sequence ID" value="KAK3580060.1"/>
    <property type="molecule type" value="Genomic_DNA"/>
</dbReference>
<proteinExistence type="predicted"/>
<feature type="domain" description="DisA/LigA helix-hairpin-helix motif" evidence="3">
    <location>
        <begin position="171"/>
        <end position="220"/>
    </location>
</feature>
<dbReference type="Gene3D" id="3.40.50.10130">
    <property type="match status" value="1"/>
</dbReference>
<dbReference type="AlphaFoldDB" id="A0AAE0RVK2"/>
<reference evidence="5" key="3">
    <citation type="submission" date="2023-05" db="EMBL/GenBank/DDBJ databases">
        <authorList>
            <person name="Smith C.H."/>
        </authorList>
    </citation>
    <scope>NUCLEOTIDE SEQUENCE</scope>
    <source>
        <strain evidence="5">CHS0354</strain>
        <tissue evidence="5">Mantle</tissue>
    </source>
</reference>
<evidence type="ECO:0000259" key="3">
    <source>
        <dbReference type="Pfam" id="PF12826"/>
    </source>
</evidence>
<evidence type="ECO:0000256" key="1">
    <source>
        <dbReference type="ARBA" id="ARBA00022763"/>
    </source>
</evidence>
<dbReference type="Gene3D" id="1.10.150.20">
    <property type="entry name" value="5' to 3' exonuclease, C-terminal subdomain"/>
    <property type="match status" value="1"/>
</dbReference>
<dbReference type="PANTHER" id="PTHR31786:SF2">
    <property type="entry name" value="FANCONI ANEMIA CORE COMPLEX-ASSOCIATED PROTEIN 24"/>
    <property type="match status" value="1"/>
</dbReference>
<keyword evidence="2" id="KW-0234">DNA repair</keyword>
<keyword evidence="6" id="KW-1185">Reference proteome</keyword>
<evidence type="ECO:0000259" key="4">
    <source>
        <dbReference type="Pfam" id="PF17949"/>
    </source>
</evidence>
<evidence type="ECO:0000256" key="2">
    <source>
        <dbReference type="ARBA" id="ARBA00023204"/>
    </source>
</evidence>
<comment type="caution">
    <text evidence="5">The sequence shown here is derived from an EMBL/GenBank/DDBJ whole genome shotgun (WGS) entry which is preliminary data.</text>
</comment>
<dbReference type="InterPro" id="IPR010994">
    <property type="entry name" value="RuvA_2-like"/>
</dbReference>
<dbReference type="Pfam" id="PF12826">
    <property type="entry name" value="HHH_2"/>
    <property type="match status" value="1"/>
</dbReference>
<dbReference type="CDD" id="cd20076">
    <property type="entry name" value="XPF_nuclease_FAAP24"/>
    <property type="match status" value="1"/>
</dbReference>
<name>A0AAE0RVK2_9BIVA</name>
<dbReference type="Pfam" id="PF17949">
    <property type="entry name" value="PND"/>
    <property type="match status" value="1"/>
</dbReference>
<dbReference type="GO" id="GO:0043240">
    <property type="term" value="C:Fanconi anaemia nuclear complex"/>
    <property type="evidence" value="ECO:0007669"/>
    <property type="project" value="InterPro"/>
</dbReference>
<protein>
    <recommendedName>
        <fullName evidence="7">Fanconi anemia core complex-associated protein 24</fullName>
    </recommendedName>
</protein>
<evidence type="ECO:0000313" key="6">
    <source>
        <dbReference type="Proteomes" id="UP001195483"/>
    </source>
</evidence>
<evidence type="ECO:0000313" key="5">
    <source>
        <dbReference type="EMBL" id="KAK3580060.1"/>
    </source>
</evidence>
<reference evidence="5" key="2">
    <citation type="journal article" date="2021" name="Genome Biol. Evol.">
        <title>Developing a high-quality reference genome for a parasitic bivalve with doubly uniparental inheritance (Bivalvia: Unionida).</title>
        <authorList>
            <person name="Smith C.H."/>
        </authorList>
    </citation>
    <scope>NUCLEOTIDE SEQUENCE</scope>
    <source>
        <strain evidence="5">CHS0354</strain>
        <tissue evidence="5">Mantle</tissue>
    </source>
</reference>
<evidence type="ECO:0008006" key="7">
    <source>
        <dbReference type="Google" id="ProtNLM"/>
    </source>
</evidence>
<sequence length="223" mass="24365">MAGCSNDFQLTQTPVKSTLRVPVGHIILSGRWRNTDLSSGLQGSVNILYEDSLGLVDFHPASHIGVVYASEADLVSQGALRRKLAKLRKVNKVKVIVLAEKTPSSTQYFQSLQKFVMLELGFVLLAVPGQAEAAGLLAQIVHTENHQDVNPFCKKRKASNLDQCLLTTIQSIPKLGEVKAKQLLEKFESIQAIRGASLEELSTVVGRATATHIRSFFDSPLKS</sequence>